<dbReference type="SUPFAM" id="SSF88946">
    <property type="entry name" value="Sigma2 domain of RNA polymerase sigma factors"/>
    <property type="match status" value="1"/>
</dbReference>
<dbReference type="InterPro" id="IPR007627">
    <property type="entry name" value="RNA_pol_sigma70_r2"/>
</dbReference>
<keyword evidence="3" id="KW-0731">Sigma factor</keyword>
<accession>A0A5M9HXJ5</accession>
<organism evidence="7 8">
    <name type="scientific">Mediterraneibacter catenae</name>
    <dbReference type="NCBI Taxonomy" id="2594882"/>
    <lineage>
        <taxon>Bacteria</taxon>
        <taxon>Bacillati</taxon>
        <taxon>Bacillota</taxon>
        <taxon>Clostridia</taxon>
        <taxon>Lachnospirales</taxon>
        <taxon>Lachnospiraceae</taxon>
        <taxon>Mediterraneibacter</taxon>
    </lineage>
</organism>
<dbReference type="Pfam" id="PF08281">
    <property type="entry name" value="Sigma70_r4_2"/>
    <property type="match status" value="1"/>
</dbReference>
<evidence type="ECO:0000256" key="1">
    <source>
        <dbReference type="ARBA" id="ARBA00010641"/>
    </source>
</evidence>
<keyword evidence="4" id="KW-0804">Transcription</keyword>
<dbReference type="AlphaFoldDB" id="A0A5M9HXJ5"/>
<dbReference type="GO" id="GO:0003677">
    <property type="term" value="F:DNA binding"/>
    <property type="evidence" value="ECO:0007669"/>
    <property type="project" value="InterPro"/>
</dbReference>
<feature type="domain" description="RNA polymerase sigma-70 region 2" evidence="5">
    <location>
        <begin position="19"/>
        <end position="81"/>
    </location>
</feature>
<dbReference type="Proteomes" id="UP000322025">
    <property type="component" value="Unassembled WGS sequence"/>
</dbReference>
<dbReference type="RefSeq" id="WP_087149799.1">
    <property type="nucleotide sequence ID" value="NZ_VMSO01000008.1"/>
</dbReference>
<dbReference type="PANTHER" id="PTHR43133">
    <property type="entry name" value="RNA POLYMERASE ECF-TYPE SIGMA FACTO"/>
    <property type="match status" value="1"/>
</dbReference>
<dbReference type="InterPro" id="IPR013249">
    <property type="entry name" value="RNA_pol_sigma70_r4_t2"/>
</dbReference>
<dbReference type="EMBL" id="VMSO01000008">
    <property type="protein sequence ID" value="KAA8501468.1"/>
    <property type="molecule type" value="Genomic_DNA"/>
</dbReference>
<keyword evidence="2" id="KW-0805">Transcription regulation</keyword>
<sequence length="176" mass="20368">MRKLLKKREAVDVEAALHTYGDMVYRLALVQMKNPGEAEDVFQDVFLRLVRYKDRIEGQEHLKAWLIRVTVNCCKKQFDSAYRRRTVPMDREIGSEQTYEMELPGDPVYDAVLGLPDDYRNVIHLFYYEQYSVREIAELLGLSETAVKTRLSRARGKLKNTLKGEYGGAGTVQESK</sequence>
<proteinExistence type="inferred from homology"/>
<evidence type="ECO:0000313" key="7">
    <source>
        <dbReference type="EMBL" id="KAA8501468.1"/>
    </source>
</evidence>
<dbReference type="CDD" id="cd06171">
    <property type="entry name" value="Sigma70_r4"/>
    <property type="match status" value="1"/>
</dbReference>
<keyword evidence="8" id="KW-1185">Reference proteome</keyword>
<evidence type="ECO:0000256" key="2">
    <source>
        <dbReference type="ARBA" id="ARBA00023015"/>
    </source>
</evidence>
<name>A0A5M9HXJ5_9FIRM</name>
<dbReference type="InterPro" id="IPR039425">
    <property type="entry name" value="RNA_pol_sigma-70-like"/>
</dbReference>
<feature type="domain" description="RNA polymerase sigma factor 70 region 4 type 2" evidence="6">
    <location>
        <begin position="108"/>
        <end position="158"/>
    </location>
</feature>
<comment type="similarity">
    <text evidence="1">Belongs to the sigma-70 factor family. ECF subfamily.</text>
</comment>
<evidence type="ECO:0000259" key="6">
    <source>
        <dbReference type="Pfam" id="PF08281"/>
    </source>
</evidence>
<gene>
    <name evidence="7" type="ORF">FNY66_07620</name>
</gene>
<dbReference type="InterPro" id="IPR014284">
    <property type="entry name" value="RNA_pol_sigma-70_dom"/>
</dbReference>
<dbReference type="SUPFAM" id="SSF88659">
    <property type="entry name" value="Sigma3 and sigma4 domains of RNA polymerase sigma factors"/>
    <property type="match status" value="1"/>
</dbReference>
<dbReference type="GO" id="GO:0006352">
    <property type="term" value="P:DNA-templated transcription initiation"/>
    <property type="evidence" value="ECO:0007669"/>
    <property type="project" value="InterPro"/>
</dbReference>
<dbReference type="Pfam" id="PF04542">
    <property type="entry name" value="Sigma70_r2"/>
    <property type="match status" value="1"/>
</dbReference>
<dbReference type="Gene3D" id="1.10.1740.10">
    <property type="match status" value="1"/>
</dbReference>
<comment type="caution">
    <text evidence="7">The sequence shown here is derived from an EMBL/GenBank/DDBJ whole genome shotgun (WGS) entry which is preliminary data.</text>
</comment>
<dbReference type="PANTHER" id="PTHR43133:SF51">
    <property type="entry name" value="RNA POLYMERASE SIGMA FACTOR"/>
    <property type="match status" value="1"/>
</dbReference>
<evidence type="ECO:0000313" key="8">
    <source>
        <dbReference type="Proteomes" id="UP000322025"/>
    </source>
</evidence>
<dbReference type="InterPro" id="IPR013325">
    <property type="entry name" value="RNA_pol_sigma_r2"/>
</dbReference>
<dbReference type="InterPro" id="IPR013324">
    <property type="entry name" value="RNA_pol_sigma_r3/r4-like"/>
</dbReference>
<dbReference type="InterPro" id="IPR036388">
    <property type="entry name" value="WH-like_DNA-bd_sf"/>
</dbReference>
<evidence type="ECO:0000256" key="4">
    <source>
        <dbReference type="ARBA" id="ARBA00023163"/>
    </source>
</evidence>
<dbReference type="NCBIfam" id="TIGR02937">
    <property type="entry name" value="sigma70-ECF"/>
    <property type="match status" value="1"/>
</dbReference>
<dbReference type="GO" id="GO:0016987">
    <property type="term" value="F:sigma factor activity"/>
    <property type="evidence" value="ECO:0007669"/>
    <property type="project" value="UniProtKB-KW"/>
</dbReference>
<dbReference type="Gene3D" id="1.10.10.10">
    <property type="entry name" value="Winged helix-like DNA-binding domain superfamily/Winged helix DNA-binding domain"/>
    <property type="match status" value="1"/>
</dbReference>
<protein>
    <submittedName>
        <fullName evidence="7">Sigma-70 family RNA polymerase sigma factor</fullName>
    </submittedName>
</protein>
<dbReference type="OrthoDB" id="2594372at2"/>
<evidence type="ECO:0000256" key="3">
    <source>
        <dbReference type="ARBA" id="ARBA00023082"/>
    </source>
</evidence>
<evidence type="ECO:0000259" key="5">
    <source>
        <dbReference type="Pfam" id="PF04542"/>
    </source>
</evidence>
<reference evidence="7" key="1">
    <citation type="submission" date="2019-07" db="EMBL/GenBank/DDBJ databases">
        <authorList>
            <person name="Wongkuna S."/>
            <person name="Scaria J."/>
        </authorList>
    </citation>
    <scope>NUCLEOTIDE SEQUENCE [LARGE SCALE GENOMIC DNA]</scope>
    <source>
        <strain evidence="7">SW178</strain>
    </source>
</reference>